<keyword evidence="4" id="KW-0234">DNA repair</keyword>
<dbReference type="AlphaFoldDB" id="A6DHJ1"/>
<reference evidence="7 8" key="1">
    <citation type="journal article" date="2010" name="J. Bacteriol.">
        <title>Genome sequence of Lentisphaera araneosa HTCC2155T, the type species of the order Lentisphaerales in the phylum Lentisphaerae.</title>
        <authorList>
            <person name="Thrash J.C."/>
            <person name="Cho J.C."/>
            <person name="Vergin K.L."/>
            <person name="Morris R.M."/>
            <person name="Giovannoni S.J."/>
        </authorList>
    </citation>
    <scope>NUCLEOTIDE SEQUENCE [LARGE SCALE GENOMIC DNA]</scope>
    <source>
        <strain evidence="7 8">HTCC2155</strain>
    </source>
</reference>
<evidence type="ECO:0000256" key="4">
    <source>
        <dbReference type="ARBA" id="ARBA00023204"/>
    </source>
</evidence>
<dbReference type="eggNOG" id="COG0389">
    <property type="taxonomic scope" value="Bacteria"/>
</dbReference>
<evidence type="ECO:0000256" key="1">
    <source>
        <dbReference type="ARBA" id="ARBA00010945"/>
    </source>
</evidence>
<dbReference type="Gene3D" id="3.40.1170.60">
    <property type="match status" value="1"/>
</dbReference>
<organism evidence="7 8">
    <name type="scientific">Lentisphaera araneosa HTCC2155</name>
    <dbReference type="NCBI Taxonomy" id="313628"/>
    <lineage>
        <taxon>Bacteria</taxon>
        <taxon>Pseudomonadati</taxon>
        <taxon>Lentisphaerota</taxon>
        <taxon>Lentisphaeria</taxon>
        <taxon>Lentisphaerales</taxon>
        <taxon>Lentisphaeraceae</taxon>
        <taxon>Lentisphaera</taxon>
    </lineage>
</organism>
<dbReference type="PANTHER" id="PTHR11076:SF34">
    <property type="entry name" value="PROTEIN UMUC"/>
    <property type="match status" value="1"/>
</dbReference>
<dbReference type="CDD" id="cd01700">
    <property type="entry name" value="PolY_Pol_V_umuC"/>
    <property type="match status" value="1"/>
</dbReference>
<evidence type="ECO:0000256" key="5">
    <source>
        <dbReference type="ARBA" id="ARBA00023236"/>
    </source>
</evidence>
<dbReference type="Proteomes" id="UP000004947">
    <property type="component" value="Unassembled WGS sequence"/>
</dbReference>
<dbReference type="InterPro" id="IPR001126">
    <property type="entry name" value="UmuC"/>
</dbReference>
<dbReference type="SUPFAM" id="SSF56672">
    <property type="entry name" value="DNA/RNA polymerases"/>
    <property type="match status" value="1"/>
</dbReference>
<dbReference type="PROSITE" id="PS50173">
    <property type="entry name" value="UMUC"/>
    <property type="match status" value="1"/>
</dbReference>
<keyword evidence="3" id="KW-0741">SOS mutagenesis</keyword>
<dbReference type="InterPro" id="IPR036775">
    <property type="entry name" value="DNA_pol_Y-fam_lit_finger_sf"/>
</dbReference>
<dbReference type="GO" id="GO:0006281">
    <property type="term" value="P:DNA repair"/>
    <property type="evidence" value="ECO:0007669"/>
    <property type="project" value="UniProtKB-KW"/>
</dbReference>
<accession>A6DHJ1</accession>
<dbReference type="InterPro" id="IPR025188">
    <property type="entry name" value="DUF4113"/>
</dbReference>
<dbReference type="InterPro" id="IPR043502">
    <property type="entry name" value="DNA/RNA_pol_sf"/>
</dbReference>
<dbReference type="SUPFAM" id="SSF100879">
    <property type="entry name" value="Lesion bypass DNA polymerase (Y-family), little finger domain"/>
    <property type="match status" value="1"/>
</dbReference>
<dbReference type="GO" id="GO:0003684">
    <property type="term" value="F:damaged DNA binding"/>
    <property type="evidence" value="ECO:0007669"/>
    <property type="project" value="InterPro"/>
</dbReference>
<dbReference type="InterPro" id="IPR043128">
    <property type="entry name" value="Rev_trsase/Diguanyl_cyclase"/>
</dbReference>
<dbReference type="GO" id="GO:0042276">
    <property type="term" value="P:error-prone translesion synthesis"/>
    <property type="evidence" value="ECO:0007669"/>
    <property type="project" value="TreeGrafter"/>
</dbReference>
<keyword evidence="8" id="KW-1185">Reference proteome</keyword>
<proteinExistence type="inferred from homology"/>
<gene>
    <name evidence="7" type="ORF">LNTAR_14697</name>
</gene>
<dbReference type="Pfam" id="PF11799">
    <property type="entry name" value="IMS_C"/>
    <property type="match status" value="1"/>
</dbReference>
<dbReference type="Pfam" id="PF00817">
    <property type="entry name" value="IMS"/>
    <property type="match status" value="1"/>
</dbReference>
<dbReference type="GO" id="GO:0003887">
    <property type="term" value="F:DNA-directed DNA polymerase activity"/>
    <property type="evidence" value="ECO:0007669"/>
    <property type="project" value="TreeGrafter"/>
</dbReference>
<evidence type="ECO:0000313" key="8">
    <source>
        <dbReference type="Proteomes" id="UP000004947"/>
    </source>
</evidence>
<keyword evidence="2" id="KW-0227">DNA damage</keyword>
<dbReference type="GO" id="GO:0005829">
    <property type="term" value="C:cytosol"/>
    <property type="evidence" value="ECO:0007669"/>
    <property type="project" value="TreeGrafter"/>
</dbReference>
<dbReference type="GO" id="GO:0009432">
    <property type="term" value="P:SOS response"/>
    <property type="evidence" value="ECO:0007669"/>
    <property type="project" value="UniProtKB-KW"/>
</dbReference>
<dbReference type="Pfam" id="PF13438">
    <property type="entry name" value="DUF4113"/>
    <property type="match status" value="1"/>
</dbReference>
<dbReference type="Gene3D" id="3.30.70.270">
    <property type="match status" value="1"/>
</dbReference>
<dbReference type="EMBL" id="ABCK01000003">
    <property type="protein sequence ID" value="EDM29074.1"/>
    <property type="molecule type" value="Genomic_DNA"/>
</dbReference>
<feature type="domain" description="UmuC" evidence="6">
    <location>
        <begin position="10"/>
        <end position="188"/>
    </location>
</feature>
<dbReference type="InterPro" id="IPR050116">
    <property type="entry name" value="DNA_polymerase-Y"/>
</dbReference>
<evidence type="ECO:0000259" key="6">
    <source>
        <dbReference type="PROSITE" id="PS50173"/>
    </source>
</evidence>
<comment type="similarity">
    <text evidence="1">Belongs to the DNA polymerase type-Y family.</text>
</comment>
<evidence type="ECO:0000256" key="2">
    <source>
        <dbReference type="ARBA" id="ARBA00022763"/>
    </source>
</evidence>
<dbReference type="Gene3D" id="1.10.150.20">
    <property type="entry name" value="5' to 3' exonuclease, C-terminal subdomain"/>
    <property type="match status" value="1"/>
</dbReference>
<comment type="caution">
    <text evidence="7">The sequence shown here is derived from an EMBL/GenBank/DDBJ whole genome shotgun (WGS) entry which is preliminary data.</text>
</comment>
<evidence type="ECO:0000256" key="3">
    <source>
        <dbReference type="ARBA" id="ARBA00023199"/>
    </source>
</evidence>
<dbReference type="PANTHER" id="PTHR11076">
    <property type="entry name" value="DNA REPAIR POLYMERASE UMUC / TRANSFERASE FAMILY MEMBER"/>
    <property type="match status" value="1"/>
</dbReference>
<evidence type="ECO:0000313" key="7">
    <source>
        <dbReference type="EMBL" id="EDM29074.1"/>
    </source>
</evidence>
<name>A6DHJ1_9BACT</name>
<dbReference type="STRING" id="313628.LNTAR_14697"/>
<keyword evidence="5" id="KW-0742">SOS response</keyword>
<dbReference type="RefSeq" id="WP_007277376.1">
    <property type="nucleotide sequence ID" value="NZ_ABCK01000003.1"/>
</dbReference>
<protein>
    <recommendedName>
        <fullName evidence="6">UmuC domain-containing protein</fullName>
    </recommendedName>
</protein>
<dbReference type="InterPro" id="IPR017961">
    <property type="entry name" value="DNA_pol_Y-fam_little_finger"/>
</dbReference>
<sequence length="415" mass="47185">MSSANTNEWIALADCNNFYASCERCFNPQLIGRAIVILSNNDGCVIARSAEAKALGIQMGVPFFEIRPLVEMHGVLAYSSNFPLYGDLSARVMQLLHVHAQEIEFYSIDEAFFTLPTTHCPESYCTSIKEQVQQCTGIPISIGIASTKTLAKIASKLAKKSRGTFLIQEANRQQVLENTLIEDIWGIGRRLSKRLQNCGIRTAWQLAMADEQYLLKRFGVCMLRTSHELRGIPSLALENSPEAKQSIRVSRTFPESVHDLDSLLQQLSFFADRACQKLRQEQQKALYVDTFIEGPYPTRKHRSTRFYLDSPSDYTPDFIHAVELSGQKLFHHCEIRKAGVTLHHFSSKNAWQQDFFSLPRDHQKQNTLMQQFDSINQKFGKGSLRFLSSGKREFSRGARLSPRYTTSWNDLALVK</sequence>